<proteinExistence type="predicted"/>
<protein>
    <submittedName>
        <fullName evidence="1">Uncharacterized protein</fullName>
    </submittedName>
</protein>
<dbReference type="EMBL" id="JAACNO010001900">
    <property type="protein sequence ID" value="KAF4136763.1"/>
    <property type="molecule type" value="Genomic_DNA"/>
</dbReference>
<gene>
    <name evidence="1" type="ORF">GN958_ATG14033</name>
</gene>
<dbReference type="Proteomes" id="UP000704712">
    <property type="component" value="Unassembled WGS sequence"/>
</dbReference>
<organism evidence="1 2">
    <name type="scientific">Phytophthora infestans</name>
    <name type="common">Potato late blight agent</name>
    <name type="synonym">Botrytis infestans</name>
    <dbReference type="NCBI Taxonomy" id="4787"/>
    <lineage>
        <taxon>Eukaryota</taxon>
        <taxon>Sar</taxon>
        <taxon>Stramenopiles</taxon>
        <taxon>Oomycota</taxon>
        <taxon>Peronosporomycetes</taxon>
        <taxon>Peronosporales</taxon>
        <taxon>Peronosporaceae</taxon>
        <taxon>Phytophthora</taxon>
    </lineage>
</organism>
<reference evidence="1" key="1">
    <citation type="submission" date="2020-03" db="EMBL/GenBank/DDBJ databases">
        <title>Hybrid Assembly of Korean Phytophthora infestans isolates.</title>
        <authorList>
            <person name="Prokchorchik M."/>
            <person name="Lee Y."/>
            <person name="Seo J."/>
            <person name="Cho J.-H."/>
            <person name="Park Y.-E."/>
            <person name="Jang D.-C."/>
            <person name="Im J.-S."/>
            <person name="Choi J.-G."/>
            <person name="Park H.-J."/>
            <person name="Lee G.-B."/>
            <person name="Lee Y.-G."/>
            <person name="Hong S.-Y."/>
            <person name="Cho K."/>
            <person name="Sohn K.H."/>
        </authorList>
    </citation>
    <scope>NUCLEOTIDE SEQUENCE</scope>
    <source>
        <strain evidence="1">KR_2_A2</strain>
    </source>
</reference>
<comment type="caution">
    <text evidence="1">The sequence shown here is derived from an EMBL/GenBank/DDBJ whole genome shotgun (WGS) entry which is preliminary data.</text>
</comment>
<name>A0A8S9U8U6_PHYIN</name>
<evidence type="ECO:0000313" key="2">
    <source>
        <dbReference type="Proteomes" id="UP000704712"/>
    </source>
</evidence>
<dbReference type="AlphaFoldDB" id="A0A8S9U8U6"/>
<evidence type="ECO:0000313" key="1">
    <source>
        <dbReference type="EMBL" id="KAF4136763.1"/>
    </source>
</evidence>
<sequence length="60" mass="6830">MRPVEVVGTKDRSALQKMRWTLAVSMMRSPLLSRRYLRQEYNGGFGVAVEENIGFGKAKL</sequence>
<accession>A0A8S9U8U6</accession>